<accession>A0A8G1A176</accession>
<proteinExistence type="predicted"/>
<name>A0A8G1A176_9EURY</name>
<dbReference type="AlphaFoldDB" id="A0A8G1A176"/>
<protein>
    <submittedName>
        <fullName evidence="1">Uncharacterized protein</fullName>
    </submittedName>
</protein>
<dbReference type="Proteomes" id="UP000826709">
    <property type="component" value="Chromosome"/>
</dbReference>
<evidence type="ECO:0000313" key="1">
    <source>
        <dbReference type="EMBL" id="QYZ78551.1"/>
    </source>
</evidence>
<evidence type="ECO:0000313" key="2">
    <source>
        <dbReference type="Proteomes" id="UP000826709"/>
    </source>
</evidence>
<keyword evidence="2" id="KW-1185">Reference proteome</keyword>
<dbReference type="OrthoDB" id="381189at2157"/>
<dbReference type="RefSeq" id="WP_220682311.1">
    <property type="nucleotide sequence ID" value="NZ_CP037968.1"/>
</dbReference>
<dbReference type="EMBL" id="CP037968">
    <property type="protein sequence ID" value="QYZ78551.1"/>
    <property type="molecule type" value="Genomic_DNA"/>
</dbReference>
<organism evidence="1 2">
    <name type="scientific">Methanofollis formosanus</name>
    <dbReference type="NCBI Taxonomy" id="299308"/>
    <lineage>
        <taxon>Archaea</taxon>
        <taxon>Methanobacteriati</taxon>
        <taxon>Methanobacteriota</taxon>
        <taxon>Stenosarchaea group</taxon>
        <taxon>Methanomicrobia</taxon>
        <taxon>Methanomicrobiales</taxon>
        <taxon>Methanomicrobiaceae</taxon>
        <taxon>Methanofollis</taxon>
    </lineage>
</organism>
<reference evidence="1" key="1">
    <citation type="journal article" date="2005" name="Int. J. Syst. Evol. Microbiol.">
        <title>Methanofollis formosanus sp. nov., isolated from a fish pond.</title>
        <authorList>
            <person name="Wu S.Y."/>
            <person name="Chen S.C."/>
            <person name="Lai M.C."/>
        </authorList>
    </citation>
    <scope>NUCLEOTIDE SEQUENCE</scope>
    <source>
        <strain evidence="1">ML15</strain>
    </source>
</reference>
<sequence>MNSQEVPAMRYIVVDRAAGETLCITSDLEEACTVLREQIGYSAEVHAIPARTRAVVLGRKTRDAGTRAVEYGQCRRGVPFPGMFGIV</sequence>
<dbReference type="KEGG" id="mfk:E2N92_03445"/>
<reference evidence="1" key="2">
    <citation type="submission" date="2019-03" db="EMBL/GenBank/DDBJ databases">
        <authorList>
            <person name="Chen S.-C."/>
            <person name="Wu S.-Y."/>
            <person name="Lai M.-C."/>
        </authorList>
    </citation>
    <scope>NUCLEOTIDE SEQUENCE</scope>
    <source>
        <strain evidence="1">ML15</strain>
    </source>
</reference>
<gene>
    <name evidence="1" type="ORF">E2N92_03445</name>
</gene>